<feature type="non-terminal residue" evidence="2">
    <location>
        <position position="1"/>
    </location>
</feature>
<dbReference type="AlphaFoldDB" id="A0A147BFN4"/>
<reference evidence="2" key="1">
    <citation type="journal article" date="2018" name="PLoS Negl. Trop. Dis.">
        <title>Sialome diversity of ticks revealed by RNAseq of single tick salivary glands.</title>
        <authorList>
            <person name="Perner J."/>
            <person name="Kropackova S."/>
            <person name="Kopacek P."/>
            <person name="Ribeiro J.M."/>
        </authorList>
    </citation>
    <scope>NUCLEOTIDE SEQUENCE</scope>
    <source>
        <strain evidence="2">Siblings of single egg batch collected in Ceske Budejovice</strain>
        <tissue evidence="2">Salivary glands</tissue>
    </source>
</reference>
<evidence type="ECO:0000313" key="2">
    <source>
        <dbReference type="EMBL" id="JAR89609.1"/>
    </source>
</evidence>
<feature type="chain" id="PRO_5007542199" evidence="1">
    <location>
        <begin position="27"/>
        <end position="143"/>
    </location>
</feature>
<feature type="non-terminal residue" evidence="2">
    <location>
        <position position="143"/>
    </location>
</feature>
<dbReference type="EMBL" id="GEGO01005795">
    <property type="protein sequence ID" value="JAR89609.1"/>
    <property type="molecule type" value="Transcribed_RNA"/>
</dbReference>
<protein>
    <submittedName>
        <fullName evidence="2">Putative secreted salivary wc peptide</fullName>
    </submittedName>
</protein>
<feature type="signal peptide" evidence="1">
    <location>
        <begin position="1"/>
        <end position="26"/>
    </location>
</feature>
<proteinExistence type="predicted"/>
<accession>A0A147BFN4</accession>
<name>A0A147BFN4_IXORI</name>
<keyword evidence="1" id="KW-0732">Signal</keyword>
<evidence type="ECO:0000256" key="1">
    <source>
        <dbReference type="SAM" id="SignalP"/>
    </source>
</evidence>
<sequence>IYSNISNMRFVLFAVVLILPAFEGEGSSFVDNQCYRALMHGKGDIYCQILGYDKFDGLTYGTCQLGCDHQNVQLPKEACSNGVHLLDCTRVLREHTAWSHDNQCVNKHSGGDWTQIAAATNPCTREELDRLQKWANTLENQKA</sequence>
<organism evidence="2">
    <name type="scientific">Ixodes ricinus</name>
    <name type="common">Common tick</name>
    <name type="synonym">Acarus ricinus</name>
    <dbReference type="NCBI Taxonomy" id="34613"/>
    <lineage>
        <taxon>Eukaryota</taxon>
        <taxon>Metazoa</taxon>
        <taxon>Ecdysozoa</taxon>
        <taxon>Arthropoda</taxon>
        <taxon>Chelicerata</taxon>
        <taxon>Arachnida</taxon>
        <taxon>Acari</taxon>
        <taxon>Parasitiformes</taxon>
        <taxon>Ixodida</taxon>
        <taxon>Ixodoidea</taxon>
        <taxon>Ixodidae</taxon>
        <taxon>Ixodinae</taxon>
        <taxon>Ixodes</taxon>
    </lineage>
</organism>